<comment type="subcellular location">
    <subcellularLocation>
        <location evidence="2">Host endomembrane system</location>
        <topology evidence="2">Peripheral membrane protein</topology>
    </subcellularLocation>
    <subcellularLocation>
        <location evidence="1">Virion</location>
    </subcellularLocation>
</comment>
<dbReference type="GO" id="GO:0033645">
    <property type="term" value="C:host cell endomembrane system"/>
    <property type="evidence" value="ECO:0007669"/>
    <property type="project" value="UniProtKB-SubCell"/>
</dbReference>
<sequence>MNTLVKWVKKSPKPSAPSLSLRGEEDNFSWTYGEAFAPTPHQGEELSTKLIQSIKIPFLIIAELRLVSDRHIGSMGELTHLLEEIVDYYDGPYLHKPTILLTYLMLGMHLKCRSKPQDSQKIYSAKLSEPIEFMYRGNMNPGKRETQYRKEFRSISDSRRCTVTFSIQIKPTNRASCPILEMYNIPMANNQSPPPINQVLNKYGYSLEQCYDGSGFEICLAKQLPN</sequence>
<dbReference type="GO" id="GO:0019031">
    <property type="term" value="C:viral envelope"/>
    <property type="evidence" value="ECO:0007669"/>
    <property type="project" value="InterPro"/>
</dbReference>
<dbReference type="Proteomes" id="UP000134478">
    <property type="component" value="Segment"/>
</dbReference>
<evidence type="ECO:0000256" key="7">
    <source>
        <dbReference type="ARBA" id="ARBA00023311"/>
    </source>
</evidence>
<accession>A0A059U1M2</accession>
<dbReference type="EMBL" id="KJ636781">
    <property type="protein sequence ID" value="AHZ45720.1"/>
    <property type="molecule type" value="Viral_cRNA"/>
</dbReference>
<keyword evidence="7" id="KW-0468">Viral matrix protein</keyword>
<evidence type="ECO:0000256" key="2">
    <source>
        <dbReference type="ARBA" id="ARBA00004531"/>
    </source>
</evidence>
<dbReference type="OrthoDB" id="28589at10239"/>
<dbReference type="RefSeq" id="YP_009094163.1">
    <property type="nucleotide sequence ID" value="NC_025362.1"/>
</dbReference>
<dbReference type="GO" id="GO:0039660">
    <property type="term" value="F:structural constituent of virion"/>
    <property type="evidence" value="ECO:0007669"/>
    <property type="project" value="UniProtKB-KW"/>
</dbReference>
<evidence type="ECO:0000256" key="1">
    <source>
        <dbReference type="ARBA" id="ARBA00004328"/>
    </source>
</evidence>
<dbReference type="InterPro" id="IPR009397">
    <property type="entry name" value="Vesiculo_matrix"/>
</dbReference>
<organism evidence="8 9">
    <name type="scientific">Xiburema virus</name>
    <dbReference type="NCBI Taxonomy" id="1272959"/>
    <lineage>
        <taxon>Viruses</taxon>
        <taxon>Riboviria</taxon>
        <taxon>Orthornavirae</taxon>
        <taxon>Negarnaviricota</taxon>
        <taxon>Haploviricotina</taxon>
        <taxon>Monjiviricetes</taxon>
        <taxon>Mononegavirales</taxon>
        <taxon>Rhabdoviridae</taxon>
        <taxon>Alpharhabdovirinae</taxon>
        <taxon>Arurhavirus</taxon>
        <taxon>Arurhavirus xiburema</taxon>
    </lineage>
</organism>
<evidence type="ECO:0000256" key="6">
    <source>
        <dbReference type="ARBA" id="ARBA00023136"/>
    </source>
</evidence>
<proteinExistence type="predicted"/>
<evidence type="ECO:0000256" key="4">
    <source>
        <dbReference type="ARBA" id="ARBA00022844"/>
    </source>
</evidence>
<dbReference type="Pfam" id="PF06326">
    <property type="entry name" value="Vesiculo_matrix"/>
    <property type="match status" value="1"/>
</dbReference>
<reference evidence="8 9" key="1">
    <citation type="journal article" date="2014" name="Genome Announc.">
        <title>Xiburema Virus, a Hitherto Undescribed Virus within the Family Rhabdoviridae Isolated in the Brazilian Amazon Region.</title>
        <authorList>
            <person name="Wanzeller A.L."/>
            <person name="Martins L.C."/>
            <person name="Diniz Junior J.A."/>
            <person name="de Almeida Medeiros D.B."/>
            <person name="Cardoso J.F."/>
            <person name="da Silva D.E."/>
            <person name="de Oliveira L.F."/>
            <person name="de Vasconcelos J.M."/>
            <person name="Nunes M.R."/>
            <person name="Vianez Junior J.L."/>
            <person name="Vasconcelos P.F."/>
        </authorList>
    </citation>
    <scope>NUCLEOTIDE SEQUENCE [LARGE SCALE GENOMIC DNA]</scope>
    <source>
        <strain evidence="8">XIBV/BE AR 362159</strain>
    </source>
</reference>
<keyword evidence="4" id="KW-0946">Virion</keyword>
<name>A0A059U1M2_9RHAB</name>
<evidence type="ECO:0000256" key="3">
    <source>
        <dbReference type="ARBA" id="ARBA00017678"/>
    </source>
</evidence>
<evidence type="ECO:0000256" key="5">
    <source>
        <dbReference type="ARBA" id="ARBA00022870"/>
    </source>
</evidence>
<keyword evidence="5" id="KW-1043">Host membrane</keyword>
<dbReference type="KEGG" id="vg:20964440"/>
<protein>
    <recommendedName>
        <fullName evidence="3">Matrix protein</fullName>
    </recommendedName>
</protein>
<evidence type="ECO:0000313" key="8">
    <source>
        <dbReference type="EMBL" id="AHZ45720.1"/>
    </source>
</evidence>
<keyword evidence="6" id="KW-0472">Membrane</keyword>
<keyword evidence="9" id="KW-1185">Reference proteome</keyword>
<evidence type="ECO:0000313" key="9">
    <source>
        <dbReference type="Proteomes" id="UP000134478"/>
    </source>
</evidence>
<dbReference type="GeneID" id="20964440"/>